<dbReference type="Proteomes" id="UP000265618">
    <property type="component" value="Unassembled WGS sequence"/>
</dbReference>
<feature type="compositionally biased region" description="Polar residues" evidence="9">
    <location>
        <begin position="1929"/>
        <end position="1947"/>
    </location>
</feature>
<feature type="region of interest" description="Disordered" evidence="9">
    <location>
        <begin position="1960"/>
        <end position="2069"/>
    </location>
</feature>
<evidence type="ECO:0000259" key="12">
    <source>
        <dbReference type="PROSITE" id="PS50893"/>
    </source>
</evidence>
<feature type="transmembrane region" description="Helical" evidence="10">
    <location>
        <begin position="335"/>
        <end position="361"/>
    </location>
</feature>
<feature type="signal peptide" evidence="11">
    <location>
        <begin position="1"/>
        <end position="20"/>
    </location>
</feature>
<feature type="compositionally biased region" description="Low complexity" evidence="9">
    <location>
        <begin position="991"/>
        <end position="1014"/>
    </location>
</feature>
<dbReference type="InterPro" id="IPR013525">
    <property type="entry name" value="ABC2_TM"/>
</dbReference>
<evidence type="ECO:0000256" key="8">
    <source>
        <dbReference type="ARBA" id="ARBA00023136"/>
    </source>
</evidence>
<feature type="domain" description="ABC transporter" evidence="12">
    <location>
        <begin position="2122"/>
        <end position="2352"/>
    </location>
</feature>
<evidence type="ECO:0000256" key="9">
    <source>
        <dbReference type="SAM" id="MobiDB-lite"/>
    </source>
</evidence>
<feature type="region of interest" description="Disordered" evidence="9">
    <location>
        <begin position="814"/>
        <end position="859"/>
    </location>
</feature>
<keyword evidence="3" id="KW-0813">Transport</keyword>
<feature type="compositionally biased region" description="Acidic residues" evidence="9">
    <location>
        <begin position="834"/>
        <end position="850"/>
    </location>
</feature>
<feature type="transmembrane region" description="Helical" evidence="10">
    <location>
        <begin position="1683"/>
        <end position="1705"/>
    </location>
</feature>
<accession>A0A9K3CMU2</accession>
<feature type="transmembrane region" description="Helical" evidence="10">
    <location>
        <begin position="1512"/>
        <end position="1534"/>
    </location>
</feature>
<reference evidence="13 14" key="1">
    <citation type="journal article" date="2018" name="PLoS ONE">
        <title>The draft genome of Kipferlia bialata reveals reductive genome evolution in fornicate parasites.</title>
        <authorList>
            <person name="Tanifuji G."/>
            <person name="Takabayashi S."/>
            <person name="Kume K."/>
            <person name="Takagi M."/>
            <person name="Nakayama T."/>
            <person name="Kamikawa R."/>
            <person name="Inagaki Y."/>
            <person name="Hashimoto T."/>
        </authorList>
    </citation>
    <scope>NUCLEOTIDE SEQUENCE [LARGE SCALE GENOMIC DNA]</scope>
    <source>
        <strain evidence="13">NY0173</strain>
    </source>
</reference>
<keyword evidence="5" id="KW-0547">Nucleotide-binding</keyword>
<proteinExistence type="inferred from homology"/>
<dbReference type="SUPFAM" id="SSF52540">
    <property type="entry name" value="P-loop containing nucleoside triphosphate hydrolases"/>
    <property type="match status" value="2"/>
</dbReference>
<keyword evidence="7 10" id="KW-1133">Transmembrane helix</keyword>
<evidence type="ECO:0000313" key="13">
    <source>
        <dbReference type="EMBL" id="GIQ79944.1"/>
    </source>
</evidence>
<dbReference type="PANTHER" id="PTHR19229">
    <property type="entry name" value="ATP-BINDING CASSETTE TRANSPORTER SUBFAMILY A ABCA"/>
    <property type="match status" value="1"/>
</dbReference>
<dbReference type="CDD" id="cd03263">
    <property type="entry name" value="ABC_subfamily_A"/>
    <property type="match status" value="2"/>
</dbReference>
<keyword evidence="14" id="KW-1185">Reference proteome</keyword>
<comment type="subcellular location">
    <subcellularLocation>
        <location evidence="1">Membrane</location>
        <topology evidence="1">Multi-pass membrane protein</topology>
    </subcellularLocation>
</comment>
<dbReference type="InterPro" id="IPR026082">
    <property type="entry name" value="ABCA"/>
</dbReference>
<evidence type="ECO:0000256" key="11">
    <source>
        <dbReference type="SAM" id="SignalP"/>
    </source>
</evidence>
<dbReference type="InterPro" id="IPR017871">
    <property type="entry name" value="ABC_transporter-like_CS"/>
</dbReference>
<dbReference type="InterPro" id="IPR003593">
    <property type="entry name" value="AAA+_ATPase"/>
</dbReference>
<dbReference type="SMART" id="SM00382">
    <property type="entry name" value="AAA"/>
    <property type="match status" value="2"/>
</dbReference>
<dbReference type="GO" id="GO:0016887">
    <property type="term" value="F:ATP hydrolysis activity"/>
    <property type="evidence" value="ECO:0007669"/>
    <property type="project" value="InterPro"/>
</dbReference>
<dbReference type="InterPro" id="IPR003439">
    <property type="entry name" value="ABC_transporter-like_ATP-bd"/>
</dbReference>
<feature type="transmembrane region" description="Helical" evidence="10">
    <location>
        <begin position="213"/>
        <end position="233"/>
    </location>
</feature>
<evidence type="ECO:0000256" key="10">
    <source>
        <dbReference type="SAM" id="Phobius"/>
    </source>
</evidence>
<dbReference type="Pfam" id="PF00005">
    <property type="entry name" value="ABC_tran"/>
    <property type="match status" value="2"/>
</dbReference>
<dbReference type="PROSITE" id="PS50893">
    <property type="entry name" value="ABC_TRANSPORTER_2"/>
    <property type="match status" value="2"/>
</dbReference>
<feature type="transmembrane region" description="Helical" evidence="10">
    <location>
        <begin position="1725"/>
        <end position="1746"/>
    </location>
</feature>
<feature type="region of interest" description="Disordered" evidence="9">
    <location>
        <begin position="1913"/>
        <end position="1947"/>
    </location>
</feature>
<feature type="region of interest" description="Disordered" evidence="9">
    <location>
        <begin position="1792"/>
        <end position="1814"/>
    </location>
</feature>
<dbReference type="InterPro" id="IPR027417">
    <property type="entry name" value="P-loop_NTPase"/>
</dbReference>
<feature type="transmembrane region" description="Helical" evidence="10">
    <location>
        <begin position="1555"/>
        <end position="1580"/>
    </location>
</feature>
<evidence type="ECO:0000256" key="3">
    <source>
        <dbReference type="ARBA" id="ARBA00022448"/>
    </source>
</evidence>
<feature type="transmembrane region" description="Helical" evidence="10">
    <location>
        <begin position="413"/>
        <end position="434"/>
    </location>
</feature>
<dbReference type="GO" id="GO:0016020">
    <property type="term" value="C:membrane"/>
    <property type="evidence" value="ECO:0007669"/>
    <property type="project" value="UniProtKB-SubCell"/>
</dbReference>
<dbReference type="GO" id="GO:0005524">
    <property type="term" value="F:ATP binding"/>
    <property type="evidence" value="ECO:0007669"/>
    <property type="project" value="UniProtKB-KW"/>
</dbReference>
<feature type="transmembrane region" description="Helical" evidence="10">
    <location>
        <begin position="1627"/>
        <end position="1646"/>
    </location>
</feature>
<feature type="transmembrane region" description="Helical" evidence="10">
    <location>
        <begin position="291"/>
        <end position="314"/>
    </location>
</feature>
<evidence type="ECO:0000256" key="6">
    <source>
        <dbReference type="ARBA" id="ARBA00022840"/>
    </source>
</evidence>
<feature type="compositionally biased region" description="Low complexity" evidence="9">
    <location>
        <begin position="1915"/>
        <end position="1928"/>
    </location>
</feature>
<feature type="compositionally biased region" description="Pro residues" evidence="9">
    <location>
        <begin position="2016"/>
        <end position="2029"/>
    </location>
</feature>
<feature type="transmembrane region" description="Helical" evidence="10">
    <location>
        <begin position="1070"/>
        <end position="1094"/>
    </location>
</feature>
<dbReference type="Pfam" id="PF12698">
    <property type="entry name" value="ABC2_membrane_3"/>
    <property type="match status" value="2"/>
</dbReference>
<keyword evidence="8 10" id="KW-0472">Membrane</keyword>
<dbReference type="FunFam" id="3.40.50.300:FF:000335">
    <property type="entry name" value="ATP binding cassette subfamily A member 5"/>
    <property type="match status" value="1"/>
</dbReference>
<evidence type="ECO:0000313" key="14">
    <source>
        <dbReference type="Proteomes" id="UP000265618"/>
    </source>
</evidence>
<feature type="region of interest" description="Disordered" evidence="9">
    <location>
        <begin position="1843"/>
        <end position="1878"/>
    </location>
</feature>
<feature type="chain" id="PRO_5039893560" evidence="11">
    <location>
        <begin position="21"/>
        <end position="2481"/>
    </location>
</feature>
<feature type="transmembrane region" description="Helical" evidence="10">
    <location>
        <begin position="1592"/>
        <end position="1615"/>
    </location>
</feature>
<dbReference type="Gene3D" id="3.40.50.300">
    <property type="entry name" value="P-loop containing nucleotide triphosphate hydrolases"/>
    <property type="match status" value="2"/>
</dbReference>
<keyword evidence="4 10" id="KW-0812">Transmembrane</keyword>
<sequence length="2481" mass="272661">FLIPIVIVIVLWQWPAIVLTTVDPNDHPVAQSMPLVPTCAVYDGSDGRYGPGVPQPDTECVSLAFAPGNNMAVNRTMDALVAEFGWEDESIMVFDSGTALNNYANSNPGVIWLGVSFAGVTDTETLPANIDYTIHYNQTILDNAYLYMTDGLDPLADEYGKVAWSGFTLYAQHAVEKAVIYEQTGTTFDPLVKGYPSRSLADEFMLPDPMTSAVLISMLLSYQIFMVAQGAVVEKKQGKLEALRVMGVRDPLYWLSWALVQMFIFTLTLIPFLLLLHLIPDCDIFGYVDVGVTFTLFFIFGLAATSLGLFVGILCPMFGQIDADLIFYDPSFIPVVLQVILFNIFPFIPLAVSLGAMYIVVFPSVTIDMNTYETIIVPPSERFTFAMLFGSDLYQYEGMACMGGGCSYDTPPVAIALVNLIVSAVLWLLLTWIVGEWMAKNGSPGRNPLQLLHRSYWSESVPGQSQDRHKRVPVPYNEATGTADRLEPLDSDVRQEMVSVLTHPSLEKAVVVAHSLDKTFRTRGKSYNKAVDGITLRIKQGQTFCLLGHNGAGKSTTIDMLTGTLKPDNPASSRLGKAWISGLSLNKHPLQIRRTLGICPQGNTTIWPSLTPMQHMWIVGMLKGIPKCLIQNMALELLGYVDLLDVKNKPAGQFSGGMLRRLCIAMAFTGCPRLVILDEPSTGLDPIARHTVWTRLDPIARHTVWTAVEAITGKRQQMPTYGRNGHLRRKWAPPPAVMLTSHDMPEAERLGDVVAIMSKGQIAALGTVMHLKAKFGTGFVISVVADAANHTSRIARAIRRSCRDMDIDYVDLAPELEGVTSDAQEEEGPRQWGEGEEGEREGEEEDDEPEPTGRGGFTEALMDLYDDPESEARANIVTLLDRSAQSLTYSVSQSTETKLPTLLSRLEARQGRGFEYIEDISCTQTSLEEVFINVGHRAMVASHAQCLANMHLPEGTDESRRIVQQREVLAWAGTDSSEQWIESTPPPSPSPQTQSATDSFSSVSDSNATTSSSTGEITTHGNKESRRERRRREQEEAEAKIDVLNPPLKRPRYARGLFAKLWAVDRTRSCGLMGIFLLPFLCLMISWLLVAHLFPFMVDLVDEYVAGYIDEAEAACQLCMLSNYVPDNLYPTEPCQGYDMLGNPYVCTLLDQYKGNVQFQEATVFGDLSPSMKRYAVPVSMTVFDGTRFPLDKLSDVSIMSKQERAEYDPWVELAQLVEAERSLLPTDLDGTPIVAAHHGSLPPAESMVIKQIAPTYSNEREHVANDLEYLLLQSEVSDIYTAAGLDDPYLPGVKGLVAQYPAAIGERYANNVTYDHYLDTFATIVGVDEPLYHDAWTLENYVMYQLRSHYTRASSDANYMEEPEAILQPLRDLYSRVPLMTLYLSDSPDSPVQQPTLQTFMPPMTGVRPYNALQLRMSWTGIEEGTAESYVAKTSETINAPPSTPRGSGLFSNPFSLPPHVSLVNDIHAKLSGAALRSATGETRDGAGITASFQPFKYTRDYSFAVLVETIALFTAVIFVSIAVLSLLPVLAYQPVMERELKLFSLLQLKGMPAYVYWITLLGYDMALCTCMTLFLYVTGHLFSIDAITRMSFLALVVVMTIMYFNLVCFAMLVSAFLPNTKVSSVLLNAFYSCTVVVTMIFFSVYDPVTLWHALIPPMLCVTLIGKMTFRGYNIVSLFESPLMPLLAIAIGVGVVYLILAVYFDAVIPKKGTLGVRRSVFYPLLSIIDIGTMLLGYIMCCGVRYRPRHRRSPVQAQGQPEYMKEAGPDAFMPVGGMPDEYSVIAARETYEASQAGDDVSPPGHPRVDQGEGEALGDTDYAQREGEREAEAEAGVVRSAQLDGVREIQPDSDCPIDQGHPDTEGMGGGEREADDEETSIMPTVFAVRGGERDHNTVWDGGFERDDFAGLAGMHSSSVDSDTQSSARSNQSVDSVTGITTADTGSPTFLVNQSVSGLSLGDMSSVSDHQASPLPGQAESQDGVAAVATDREAGRETGVETPLVEREAAQPDSADPPVSPDPSPAQPALPPIGDLYNTNVFETSVTSQPTLLASQTEASVSDSDDQRDRGRPIAISLPLLPVPCRRTNVHDVRDTVMRHNPVDIDVMDERREVATFTRDTHPLIVANMQKYYPPRFVAVRDVCFYVENNTAMALLGPNGAGKTTTIRAVTGLTAPTRGTAFVSGDNVARRPAKVQKHLGLCPQHDVYFPSLTVRQHFSLFCRIRGVQRKMENAVVESLAKFLDLYPAIDRRADALSGGMRRRLSLGIALIGSPSVLVLDEPSTGLDPMTRRSVWKTIDKAKEHRVLLLTTHNMEEADALSQKIGVMVAGQMKAIGSRFHLKARYGSGYIISVKHAANNGTTIHNRLFMINRHIVNTASQETPVTGRVVSQFTLAYGHPVSEILQELISLKAEGVAFEYGLVFSSLEGAFLNVVTSAVQETSAGTNEESDVSVPEWDRMRRGRSSGEEGSINGSSFIVDESTM</sequence>
<comment type="caution">
    <text evidence="13">The sequence shown here is derived from an EMBL/GenBank/DDBJ whole genome shotgun (WGS) entry which is preliminary data.</text>
</comment>
<feature type="domain" description="ABC transporter" evidence="12">
    <location>
        <begin position="511"/>
        <end position="784"/>
    </location>
</feature>
<organism evidence="13 14">
    <name type="scientific">Kipferlia bialata</name>
    <dbReference type="NCBI Taxonomy" id="797122"/>
    <lineage>
        <taxon>Eukaryota</taxon>
        <taxon>Metamonada</taxon>
        <taxon>Carpediemonas-like organisms</taxon>
        <taxon>Kipferlia</taxon>
    </lineage>
</organism>
<dbReference type="EMBL" id="BDIP01000080">
    <property type="protein sequence ID" value="GIQ79944.1"/>
    <property type="molecule type" value="Genomic_DNA"/>
</dbReference>
<feature type="compositionally biased region" description="Basic and acidic residues" evidence="9">
    <location>
        <begin position="1988"/>
        <end position="2008"/>
    </location>
</feature>
<dbReference type="OrthoDB" id="10255969at2759"/>
<feature type="region of interest" description="Disordered" evidence="9">
    <location>
        <begin position="973"/>
        <end position="1039"/>
    </location>
</feature>
<protein>
    <submittedName>
        <fullName evidence="13">ABC transporter A, ABCA</fullName>
    </submittedName>
</protein>
<evidence type="ECO:0000256" key="7">
    <source>
        <dbReference type="ARBA" id="ARBA00022989"/>
    </source>
</evidence>
<evidence type="ECO:0000256" key="2">
    <source>
        <dbReference type="ARBA" id="ARBA00008869"/>
    </source>
</evidence>
<comment type="similarity">
    <text evidence="2">Belongs to the ABC transporter superfamily. ABCA family.</text>
</comment>
<gene>
    <name evidence="13" type="ORF">KIPB_000657</name>
</gene>
<evidence type="ECO:0000256" key="4">
    <source>
        <dbReference type="ARBA" id="ARBA00022692"/>
    </source>
</evidence>
<evidence type="ECO:0000256" key="1">
    <source>
        <dbReference type="ARBA" id="ARBA00004141"/>
    </source>
</evidence>
<dbReference type="GO" id="GO:0140359">
    <property type="term" value="F:ABC-type transporter activity"/>
    <property type="evidence" value="ECO:0007669"/>
    <property type="project" value="InterPro"/>
</dbReference>
<feature type="region of interest" description="Disordered" evidence="9">
    <location>
        <begin position="2457"/>
        <end position="2481"/>
    </location>
</feature>
<name>A0A9K3CMU2_9EUKA</name>
<evidence type="ECO:0000256" key="5">
    <source>
        <dbReference type="ARBA" id="ARBA00022741"/>
    </source>
</evidence>
<dbReference type="PROSITE" id="PS00211">
    <property type="entry name" value="ABC_TRANSPORTER_1"/>
    <property type="match status" value="2"/>
</dbReference>
<feature type="non-terminal residue" evidence="13">
    <location>
        <position position="1"/>
    </location>
</feature>
<keyword evidence="11" id="KW-0732">Signal</keyword>
<feature type="compositionally biased region" description="Polar residues" evidence="9">
    <location>
        <begin position="2035"/>
        <end position="2060"/>
    </location>
</feature>
<feature type="transmembrane region" description="Helical" evidence="10">
    <location>
        <begin position="254"/>
        <end position="279"/>
    </location>
</feature>
<feature type="compositionally biased region" description="Basic and acidic residues" evidence="9">
    <location>
        <begin position="1021"/>
        <end position="1039"/>
    </location>
</feature>
<feature type="compositionally biased region" description="Polar residues" evidence="9">
    <location>
        <begin position="1960"/>
        <end position="1969"/>
    </location>
</feature>
<keyword evidence="6" id="KW-0067">ATP-binding</keyword>